<keyword evidence="3" id="KW-1185">Reference proteome</keyword>
<dbReference type="Proteomes" id="UP000448575">
    <property type="component" value="Unassembled WGS sequence"/>
</dbReference>
<organism evidence="2 3">
    <name type="scientific">Pseudoduganella guangdongensis</name>
    <dbReference type="NCBI Taxonomy" id="2692179"/>
    <lineage>
        <taxon>Bacteria</taxon>
        <taxon>Pseudomonadati</taxon>
        <taxon>Pseudomonadota</taxon>
        <taxon>Betaproteobacteria</taxon>
        <taxon>Burkholderiales</taxon>
        <taxon>Oxalobacteraceae</taxon>
        <taxon>Telluria group</taxon>
        <taxon>Pseudoduganella</taxon>
    </lineage>
</organism>
<evidence type="ECO:0000256" key="1">
    <source>
        <dbReference type="SAM" id="Phobius"/>
    </source>
</evidence>
<evidence type="ECO:0000313" key="2">
    <source>
        <dbReference type="EMBL" id="MYN05415.1"/>
    </source>
</evidence>
<proteinExistence type="predicted"/>
<dbReference type="Pfam" id="PF11174">
    <property type="entry name" value="DUF2970"/>
    <property type="match status" value="1"/>
</dbReference>
<feature type="transmembrane region" description="Helical" evidence="1">
    <location>
        <begin position="12"/>
        <end position="30"/>
    </location>
</feature>
<feature type="transmembrane region" description="Helical" evidence="1">
    <location>
        <begin position="42"/>
        <end position="63"/>
    </location>
</feature>
<evidence type="ECO:0000313" key="3">
    <source>
        <dbReference type="Proteomes" id="UP000448575"/>
    </source>
</evidence>
<dbReference type="EMBL" id="WWCJ01000029">
    <property type="protein sequence ID" value="MYN05415.1"/>
    <property type="molecule type" value="Genomic_DNA"/>
</dbReference>
<keyword evidence="1" id="KW-0812">Transmembrane</keyword>
<reference evidence="2 3" key="1">
    <citation type="submission" date="2019-12" db="EMBL/GenBank/DDBJ databases">
        <title>Novel species isolated from a subtropical stream in China.</title>
        <authorList>
            <person name="Lu H."/>
        </authorList>
    </citation>
    <scope>NUCLEOTIDE SEQUENCE [LARGE SCALE GENOMIC DNA]</scope>
    <source>
        <strain evidence="2 3">DS3</strain>
    </source>
</reference>
<accession>A0A6N9HRC2</accession>
<dbReference type="RefSeq" id="WP_161028362.1">
    <property type="nucleotide sequence ID" value="NZ_WWCJ01000029.1"/>
</dbReference>
<protein>
    <submittedName>
        <fullName evidence="2">DUF2970 domain-containing protein</fullName>
    </submittedName>
</protein>
<gene>
    <name evidence="2" type="ORF">GTP41_25290</name>
</gene>
<name>A0A6N9HRC2_9BURK</name>
<dbReference type="AlphaFoldDB" id="A0A6N9HRC2"/>
<keyword evidence="1" id="KW-1133">Transmembrane helix</keyword>
<sequence>MDKQLEKPPRGFGATLLAVAWSFIGLRRRSDFERDVGALRPAYVLAGALIAAACFVGLLLAAVRLATS</sequence>
<keyword evidence="1" id="KW-0472">Membrane</keyword>
<dbReference type="InterPro" id="IPR021344">
    <property type="entry name" value="DUF2970"/>
</dbReference>
<comment type="caution">
    <text evidence="2">The sequence shown here is derived from an EMBL/GenBank/DDBJ whole genome shotgun (WGS) entry which is preliminary data.</text>
</comment>